<dbReference type="InterPro" id="IPR000571">
    <property type="entry name" value="Znf_CCCH"/>
</dbReference>
<dbReference type="InterPro" id="IPR036855">
    <property type="entry name" value="Znf_CCCH_sf"/>
</dbReference>
<feature type="compositionally biased region" description="Basic residues" evidence="6">
    <location>
        <begin position="875"/>
        <end position="892"/>
    </location>
</feature>
<dbReference type="SUPFAM" id="SSF90229">
    <property type="entry name" value="CCCH zinc finger"/>
    <property type="match status" value="1"/>
</dbReference>
<protein>
    <recommendedName>
        <fullName evidence="11">CHY-type domain-containing protein</fullName>
    </recommendedName>
</protein>
<accession>A0A261Y8T4</accession>
<evidence type="ECO:0000256" key="1">
    <source>
        <dbReference type="ARBA" id="ARBA00022723"/>
    </source>
</evidence>
<feature type="zinc finger region" description="C3H1-type" evidence="5">
    <location>
        <begin position="13"/>
        <end position="41"/>
    </location>
</feature>
<feature type="compositionally biased region" description="Polar residues" evidence="6">
    <location>
        <begin position="136"/>
        <end position="149"/>
    </location>
</feature>
<feature type="compositionally biased region" description="Polar residues" evidence="6">
    <location>
        <begin position="338"/>
        <end position="352"/>
    </location>
</feature>
<feature type="compositionally biased region" description="Polar residues" evidence="6">
    <location>
        <begin position="596"/>
        <end position="607"/>
    </location>
</feature>
<evidence type="ECO:0000256" key="2">
    <source>
        <dbReference type="ARBA" id="ARBA00022771"/>
    </source>
</evidence>
<organism evidence="9 10">
    <name type="scientific">Bifiguratus adelaidae</name>
    <dbReference type="NCBI Taxonomy" id="1938954"/>
    <lineage>
        <taxon>Eukaryota</taxon>
        <taxon>Fungi</taxon>
        <taxon>Fungi incertae sedis</taxon>
        <taxon>Mucoromycota</taxon>
        <taxon>Mucoromycotina</taxon>
        <taxon>Endogonomycetes</taxon>
        <taxon>Endogonales</taxon>
        <taxon>Endogonales incertae sedis</taxon>
        <taxon>Bifiguratus</taxon>
    </lineage>
</organism>
<feature type="region of interest" description="Disordered" evidence="6">
    <location>
        <begin position="338"/>
        <end position="374"/>
    </location>
</feature>
<evidence type="ECO:0000313" key="9">
    <source>
        <dbReference type="EMBL" id="OZJ07036.1"/>
    </source>
</evidence>
<feature type="region of interest" description="Disordered" evidence="6">
    <location>
        <begin position="857"/>
        <end position="905"/>
    </location>
</feature>
<evidence type="ECO:0000313" key="10">
    <source>
        <dbReference type="Proteomes" id="UP000242875"/>
    </source>
</evidence>
<feature type="compositionally biased region" description="Acidic residues" evidence="6">
    <location>
        <begin position="567"/>
        <end position="578"/>
    </location>
</feature>
<dbReference type="Proteomes" id="UP000242875">
    <property type="component" value="Unassembled WGS sequence"/>
</dbReference>
<evidence type="ECO:0008006" key="11">
    <source>
        <dbReference type="Google" id="ProtNLM"/>
    </source>
</evidence>
<feature type="domain" description="CHY-type" evidence="8">
    <location>
        <begin position="782"/>
        <end position="848"/>
    </location>
</feature>
<dbReference type="InterPro" id="IPR008913">
    <property type="entry name" value="Znf_CHY"/>
</dbReference>
<dbReference type="Pfam" id="PF05495">
    <property type="entry name" value="zf-CHY"/>
    <property type="match status" value="1"/>
</dbReference>
<dbReference type="SUPFAM" id="SSF161219">
    <property type="entry name" value="CHY zinc finger-like"/>
    <property type="match status" value="1"/>
</dbReference>
<feature type="compositionally biased region" description="Basic and acidic residues" evidence="6">
    <location>
        <begin position="513"/>
        <end position="525"/>
    </location>
</feature>
<dbReference type="GO" id="GO:0008270">
    <property type="term" value="F:zinc ion binding"/>
    <property type="evidence" value="ECO:0007669"/>
    <property type="project" value="UniProtKB-KW"/>
</dbReference>
<feature type="compositionally biased region" description="Polar residues" evidence="6">
    <location>
        <begin position="526"/>
        <end position="561"/>
    </location>
</feature>
<name>A0A261Y8T4_9FUNG</name>
<keyword evidence="3 5" id="KW-0862">Zinc</keyword>
<evidence type="ECO:0000256" key="5">
    <source>
        <dbReference type="PROSITE-ProRule" id="PRU00723"/>
    </source>
</evidence>
<dbReference type="PROSITE" id="PS51266">
    <property type="entry name" value="ZF_CHY"/>
    <property type="match status" value="1"/>
</dbReference>
<evidence type="ECO:0000256" key="3">
    <source>
        <dbReference type="ARBA" id="ARBA00022833"/>
    </source>
</evidence>
<feature type="compositionally biased region" description="Basic and acidic residues" evidence="6">
    <location>
        <begin position="30"/>
        <end position="40"/>
    </location>
</feature>
<feature type="compositionally biased region" description="Basic and acidic residues" evidence="6">
    <location>
        <begin position="49"/>
        <end position="63"/>
    </location>
</feature>
<reference evidence="9 10" key="1">
    <citation type="journal article" date="2017" name="Mycologia">
        <title>Bifiguratus adelaidae, gen. et sp. nov., a new member of Mucoromycotina in endophytic and soil-dwelling habitats.</title>
        <authorList>
            <person name="Torres-Cruz T.J."/>
            <person name="Billingsley Tobias T.L."/>
            <person name="Almatruk M."/>
            <person name="Hesse C."/>
            <person name="Kuske C.R."/>
            <person name="Desiro A."/>
            <person name="Benucci G.M."/>
            <person name="Bonito G."/>
            <person name="Stajich J.E."/>
            <person name="Dunlap C."/>
            <person name="Arnold A.E."/>
            <person name="Porras-Alfaro A."/>
        </authorList>
    </citation>
    <scope>NUCLEOTIDE SEQUENCE [LARGE SCALE GENOMIC DNA]</scope>
    <source>
        <strain evidence="9 10">AZ0501</strain>
    </source>
</reference>
<evidence type="ECO:0000256" key="6">
    <source>
        <dbReference type="SAM" id="MobiDB-lite"/>
    </source>
</evidence>
<dbReference type="InterPro" id="IPR037274">
    <property type="entry name" value="Znf_CHY_sf"/>
</dbReference>
<keyword evidence="2 4" id="KW-0863">Zinc-finger</keyword>
<proteinExistence type="predicted"/>
<feature type="compositionally biased region" description="Polar residues" evidence="6">
    <location>
        <begin position="87"/>
        <end position="96"/>
    </location>
</feature>
<feature type="region of interest" description="Disordered" evidence="6">
    <location>
        <begin position="28"/>
        <end position="149"/>
    </location>
</feature>
<dbReference type="EMBL" id="MVBO01000001">
    <property type="protein sequence ID" value="OZJ07036.1"/>
    <property type="molecule type" value="Genomic_DNA"/>
</dbReference>
<dbReference type="PROSITE" id="PS50103">
    <property type="entry name" value="ZF_C3H1"/>
    <property type="match status" value="1"/>
</dbReference>
<feature type="region of interest" description="Disordered" evidence="6">
    <location>
        <begin position="511"/>
        <end position="609"/>
    </location>
</feature>
<feature type="compositionally biased region" description="Basic and acidic residues" evidence="6">
    <location>
        <begin position="865"/>
        <end position="874"/>
    </location>
</feature>
<gene>
    <name evidence="9" type="ORF">BZG36_00093</name>
</gene>
<comment type="caution">
    <text evidence="9">The sequence shown here is derived from an EMBL/GenBank/DDBJ whole genome shotgun (WGS) entry which is preliminary data.</text>
</comment>
<dbReference type="OrthoDB" id="10253329at2759"/>
<keyword evidence="1 5" id="KW-0479">Metal-binding</keyword>
<evidence type="ECO:0000256" key="4">
    <source>
        <dbReference type="PROSITE-ProRule" id="PRU00601"/>
    </source>
</evidence>
<keyword evidence="10" id="KW-1185">Reference proteome</keyword>
<dbReference type="AlphaFoldDB" id="A0A261Y8T4"/>
<evidence type="ECO:0000259" key="8">
    <source>
        <dbReference type="PROSITE" id="PS51266"/>
    </source>
</evidence>
<sequence>MPTDTVMVDKHGSKSNAVCRFYGTSQGCRSGDDCRFRHDGQVNGNHGNDGPDKSESRPNDAFKSESMAQQPENGANDRKSRSRRQTSDAPISTAPQWYTFKHPSRGPMTTKHKKVSAAERKAKAKEKKAQKKLDMQDTQSSSGNGTPKTPLTEAVVEAAAGSTSPNTSEVQTHIYVATPKLSARLHRPAVSKPVRPAKAQSEGIVGAVERAQVERRYRANYEETRHDGHILVKISMQPSDPDFPFELENLNVVIDMPQDYPKSPCTLKVENTDIPVGFTRNLETGFLQHARENASLDDAHRQTLLAQLNWLDRNLESLLTKAPVATMRFVRNNASLFNDTGQSRFSPSTPTPFTAKEAAPKPHTQETPTAPELSAQPEYTAAQLQEATTKKGIQLRQLETRFPGKYTRHWSQNRKGDIIDLPFTPSDDSIKDVDKGLSAFSIALFVPENYPLDPCTIDIPRSTITSWRKSAIIHSFNEHCASEKNISLFQQLNWLDRNLFDIASSAKSTNDPVVKDIQNRDDDKQNPPSASNAHAETKSTIFDETDQPPSSRIIYTNTASLGPNDHTDEDDESSDESYSDSSSDSEHSDGSEAETENGQAGSSTHSPDAQIRKGIEIRFPEVVMENISLVECCELNLVVKCSRCKGNVDVEQIAAVDATDASSRSEKWITCTTCTALLGVRYYKYLLHQHSLALGLLQLVGCSPFDVLPSNYVPTCESCTKPSVAALKGMKFVIKEVKFVRVGVVGKEDSESKLHPSENDLRKLKYKKKQSLREMGILVGQQLPHKGTCKHYGKSYRWFRFPCCSKVYPCDTCHDRAEDHEHEYAKRIICGLCSREQPYTNKACVCGNDMTKKSGGGFWEGGQGVRDKARMNRKDPHKHKGASKTTSKKQSRVGKAGSEKANKRE</sequence>
<evidence type="ECO:0000259" key="7">
    <source>
        <dbReference type="PROSITE" id="PS50103"/>
    </source>
</evidence>
<feature type="domain" description="C3H1-type" evidence="7">
    <location>
        <begin position="13"/>
        <end position="41"/>
    </location>
</feature>